<dbReference type="Gene3D" id="1.10.510.10">
    <property type="entry name" value="Transferase(Phosphotransferase) domain 1"/>
    <property type="match status" value="1"/>
</dbReference>
<accession>A0A1W7CX75</accession>
<name>A0A1W7CX75_9ACTN</name>
<dbReference type="Proteomes" id="UP000194218">
    <property type="component" value="Chromosome"/>
</dbReference>
<dbReference type="OrthoDB" id="9762169at2"/>
<gene>
    <name evidence="8" type="ORF">CAG99_10740</name>
</gene>
<evidence type="ECO:0000256" key="5">
    <source>
        <dbReference type="PROSITE-ProRule" id="PRU10141"/>
    </source>
</evidence>
<feature type="binding site" evidence="5">
    <location>
        <position position="43"/>
    </location>
    <ligand>
        <name>ATP</name>
        <dbReference type="ChEBI" id="CHEBI:30616"/>
    </ligand>
</feature>
<evidence type="ECO:0000256" key="2">
    <source>
        <dbReference type="ARBA" id="ARBA00022741"/>
    </source>
</evidence>
<evidence type="ECO:0000256" key="4">
    <source>
        <dbReference type="ARBA" id="ARBA00022840"/>
    </source>
</evidence>
<dbReference type="Gene3D" id="3.30.200.20">
    <property type="entry name" value="Phosphorylase Kinase, domain 1"/>
    <property type="match status" value="1"/>
</dbReference>
<dbReference type="PROSITE" id="PS50011">
    <property type="entry name" value="PROTEIN_KINASE_DOM"/>
    <property type="match status" value="1"/>
</dbReference>
<keyword evidence="9" id="KW-1185">Reference proteome</keyword>
<dbReference type="GO" id="GO:0004674">
    <property type="term" value="F:protein serine/threonine kinase activity"/>
    <property type="evidence" value="ECO:0007669"/>
    <property type="project" value="TreeGrafter"/>
</dbReference>
<keyword evidence="4 5" id="KW-0067">ATP-binding</keyword>
<dbReference type="PANTHER" id="PTHR43289:SF34">
    <property type="entry name" value="SERINE_THREONINE-PROTEIN KINASE YBDM-RELATED"/>
    <property type="match status" value="1"/>
</dbReference>
<evidence type="ECO:0000259" key="7">
    <source>
        <dbReference type="PROSITE" id="PS50011"/>
    </source>
</evidence>
<dbReference type="PROSITE" id="PS00108">
    <property type="entry name" value="PROTEIN_KINASE_ST"/>
    <property type="match status" value="1"/>
</dbReference>
<reference evidence="8 9" key="1">
    <citation type="submission" date="2017-05" db="EMBL/GenBank/DDBJ databases">
        <title>Complete genome sequence of Streptomyces sp. SCSIO 03032 revealed the diverse biosynthetic pathways for its bioactive secondary metabolites.</title>
        <authorList>
            <person name="Ma L."/>
            <person name="Zhu Y."/>
            <person name="Zhang W."/>
            <person name="Zhang G."/>
            <person name="Tian X."/>
            <person name="Zhang S."/>
            <person name="Zhang C."/>
        </authorList>
    </citation>
    <scope>NUCLEOTIDE SEQUENCE [LARGE SCALE GENOMIC DNA]</scope>
    <source>
        <strain evidence="8 9">SCSIO 03032</strain>
    </source>
</reference>
<dbReference type="InterPro" id="IPR017441">
    <property type="entry name" value="Protein_kinase_ATP_BS"/>
</dbReference>
<sequence length="540" mass="54478">MEPLSADDPRRVGDYGLIGRLGRGGMGRVYLGRSAGGRTVAIKVVHAHIAADERFRARFAREVAAARLVGGAWTAPVLDADPEAEVPWVATGYVAGPDLHDAVGAHGPLPRATVLALGAGLAEALAAVHERGLVHRDVKPSNVLLSLQGPRLIDFGIARAGDATARLTATGVTVGSPGYMAPEQAVGGAVGPAADMFSFGAVLAYAAGGKAPFPGDTPAQLLYQVVHTPPRLDGVPPWLRDLVTACMAKDPAERPSPREAARACAGEGGAAGLVVPGWLPQPVVEDVSRRAVELLNLETAAPAGRPLPGNGPSGPYPPPGYAPEQPTANGPGTTLPALHPQRNGPHPTWPAAHPPTAEAARPAAPGTAGPATGGPPARRRWPLAMAVAAAVAAAAVAGASLTGLVGGERDGGAEPDGEETAAPAAGALPEAYVGSWSGDMRLGEIAVGPLDIVLEQGGVGERLGVLTSSDVMGLSRCVDLLTLTEVGSGTVTFDAEYDAGASRGGAGVCQQDPGELTLRLDGEVLHCTGGDLVGRLHPVG</sequence>
<feature type="compositionally biased region" description="Low complexity" evidence="6">
    <location>
        <begin position="345"/>
        <end position="377"/>
    </location>
</feature>
<dbReference type="InterPro" id="IPR000719">
    <property type="entry name" value="Prot_kinase_dom"/>
</dbReference>
<evidence type="ECO:0000313" key="8">
    <source>
        <dbReference type="EMBL" id="ARQ69279.1"/>
    </source>
</evidence>
<dbReference type="CDD" id="cd14014">
    <property type="entry name" value="STKc_PknB_like"/>
    <property type="match status" value="1"/>
</dbReference>
<dbReference type="PROSITE" id="PS00107">
    <property type="entry name" value="PROTEIN_KINASE_ATP"/>
    <property type="match status" value="1"/>
</dbReference>
<evidence type="ECO:0000256" key="1">
    <source>
        <dbReference type="ARBA" id="ARBA00022679"/>
    </source>
</evidence>
<dbReference type="AlphaFoldDB" id="A0A1W7CX75"/>
<dbReference type="SMART" id="SM00220">
    <property type="entry name" value="S_TKc"/>
    <property type="match status" value="1"/>
</dbReference>
<keyword evidence="2 5" id="KW-0547">Nucleotide-binding</keyword>
<evidence type="ECO:0000256" key="6">
    <source>
        <dbReference type="SAM" id="MobiDB-lite"/>
    </source>
</evidence>
<dbReference type="PANTHER" id="PTHR43289">
    <property type="entry name" value="MITOGEN-ACTIVATED PROTEIN KINASE KINASE KINASE 20-RELATED"/>
    <property type="match status" value="1"/>
</dbReference>
<evidence type="ECO:0000313" key="9">
    <source>
        <dbReference type="Proteomes" id="UP000194218"/>
    </source>
</evidence>
<keyword evidence="3" id="KW-0418">Kinase</keyword>
<organism evidence="8 9">
    <name type="scientific">Streptomyces marincola</name>
    <dbReference type="NCBI Taxonomy" id="2878388"/>
    <lineage>
        <taxon>Bacteria</taxon>
        <taxon>Bacillati</taxon>
        <taxon>Actinomycetota</taxon>
        <taxon>Actinomycetes</taxon>
        <taxon>Kitasatosporales</taxon>
        <taxon>Streptomycetaceae</taxon>
        <taxon>Streptomyces</taxon>
    </lineage>
</organism>
<proteinExistence type="predicted"/>
<dbReference type="GO" id="GO:0005524">
    <property type="term" value="F:ATP binding"/>
    <property type="evidence" value="ECO:0007669"/>
    <property type="project" value="UniProtKB-UniRule"/>
</dbReference>
<dbReference type="Pfam" id="PF00069">
    <property type="entry name" value="Pkinase"/>
    <property type="match status" value="1"/>
</dbReference>
<dbReference type="SUPFAM" id="SSF56112">
    <property type="entry name" value="Protein kinase-like (PK-like)"/>
    <property type="match status" value="1"/>
</dbReference>
<dbReference type="InterPro" id="IPR008271">
    <property type="entry name" value="Ser/Thr_kinase_AS"/>
</dbReference>
<dbReference type="InterPro" id="IPR011009">
    <property type="entry name" value="Kinase-like_dom_sf"/>
</dbReference>
<feature type="region of interest" description="Disordered" evidence="6">
    <location>
        <begin position="301"/>
        <end position="377"/>
    </location>
</feature>
<feature type="domain" description="Protein kinase" evidence="7">
    <location>
        <begin position="15"/>
        <end position="279"/>
    </location>
</feature>
<dbReference type="RefSeq" id="WP_086159000.1">
    <property type="nucleotide sequence ID" value="NZ_CP021121.1"/>
</dbReference>
<keyword evidence="1" id="KW-0808">Transferase</keyword>
<evidence type="ECO:0000256" key="3">
    <source>
        <dbReference type="ARBA" id="ARBA00022777"/>
    </source>
</evidence>
<protein>
    <recommendedName>
        <fullName evidence="7">Protein kinase domain-containing protein</fullName>
    </recommendedName>
</protein>
<dbReference type="EMBL" id="CP021121">
    <property type="protein sequence ID" value="ARQ69279.1"/>
    <property type="molecule type" value="Genomic_DNA"/>
</dbReference>
<dbReference type="KEGG" id="smao:CAG99_10740"/>